<evidence type="ECO:0000256" key="8">
    <source>
        <dbReference type="ARBA" id="ARBA00022777"/>
    </source>
</evidence>
<dbReference type="Pfam" id="PF00360">
    <property type="entry name" value="PHY"/>
    <property type="match status" value="1"/>
</dbReference>
<dbReference type="EC" id="2.7.13.3" evidence="2"/>
<dbReference type="SUPFAM" id="SSF52172">
    <property type="entry name" value="CheY-like"/>
    <property type="match status" value="1"/>
</dbReference>
<evidence type="ECO:0000256" key="10">
    <source>
        <dbReference type="ARBA" id="ARBA00022991"/>
    </source>
</evidence>
<dbReference type="GO" id="GO:0009881">
    <property type="term" value="F:photoreceptor activity"/>
    <property type="evidence" value="ECO:0007669"/>
    <property type="project" value="UniProtKB-KW"/>
</dbReference>
<evidence type="ECO:0000259" key="15">
    <source>
        <dbReference type="PROSITE" id="PS50110"/>
    </source>
</evidence>
<dbReference type="PANTHER" id="PTHR41523:SF7">
    <property type="entry name" value="HISTIDINE KINASE"/>
    <property type="match status" value="1"/>
</dbReference>
<sequence length="890" mass="96239">MTPIIPSTRKPPAPPNDHADCEREPIHLPGSIQPHGALLVLDPARLTVLGAAGDAPGLLGYPAASLLGHSLTALFGPRRVKVLKALRDQGDLATPVHALDPDLRLGPVPADASLHRARILGAPSGRSRSGRDGLVLEFEAADPPGAAARDPLATVQEMLAAVQAAPDLTAFCQAGAEALRRLSGYDRVMIYRFLPDGAGRVLAESHRARLEPYLGLHYPASDIPQQARALYLRNWLRVIADVDDAPAPLLAGAGRGRPPGTLDMSQCILRAVAPIHLQYLRNMGVAATMTISIIVGGQLWGLIACHHTTPKRIPRPLRAICELFGHMFSFQVDAREQAAAYEHRHMLRRARETLVPRLSAEGDLSEGLVRQWSDLLGYVDAEGAALLVEDEFSAIGRTPGEDQVRAIVAWLARTGADEAVFATASLSAQWEPARAFGGHASGVLVLTLSRDPSTHILWFRPELVETLRWAGNPAQALERRPDGGLSPRASFQTYTESVRLHAKPWTEVEIEAVRLLRLSLLEVAHARSGQVARERAAAASRHEMMLAELNHRVKNTLATVQALARHSRSSAVTLDSYVHSFEQRIQAMAASHNLLSDAAWRAIDLHTLIIEQLLPYAKVGDNLRLDGDRMTVLPRMGTSFGMVFHELATNAAKYGALSLPGGHVGIAWTITGAAPARLLRLVWREEGGPQVRPPARRGFGSFVTQRVIAYEMHGRSEVTYDPAGLRFFMEVPETALVLGPGPAGAAGTSGAPLAASPDVPRILLVEDDALIAHVLEQAVRALGWTPVGPVGRVEAAMVLAQIEAGQLQGAVLDINIDEAKVWPVAELLQNQGVPFLFATAYERSRKVLPERFAGVSVLSKPFVEQQLMDTLLWLVAGRRTERNGHTASEA</sequence>
<evidence type="ECO:0000313" key="17">
    <source>
        <dbReference type="Proteomes" id="UP000474159"/>
    </source>
</evidence>
<organism evidence="16 17">
    <name type="scientific">Methylobacterium soli</name>
    <dbReference type="NCBI Taxonomy" id="553447"/>
    <lineage>
        <taxon>Bacteria</taxon>
        <taxon>Pseudomonadati</taxon>
        <taxon>Pseudomonadota</taxon>
        <taxon>Alphaproteobacteria</taxon>
        <taxon>Hyphomicrobiales</taxon>
        <taxon>Methylobacteriaceae</taxon>
        <taxon>Methylobacterium</taxon>
    </lineage>
</organism>
<evidence type="ECO:0000259" key="14">
    <source>
        <dbReference type="PROSITE" id="PS50046"/>
    </source>
</evidence>
<keyword evidence="7" id="KW-0547">Nucleotide-binding</keyword>
<feature type="modified residue" description="4-aspartylphosphate" evidence="12">
    <location>
        <position position="813"/>
    </location>
</feature>
<dbReference type="Proteomes" id="UP000474159">
    <property type="component" value="Unassembled WGS sequence"/>
</dbReference>
<keyword evidence="17" id="KW-1185">Reference proteome</keyword>
<feature type="region of interest" description="Disordered" evidence="13">
    <location>
        <begin position="1"/>
        <end position="20"/>
    </location>
</feature>
<name>A0A6L3SSW1_9HYPH</name>
<dbReference type="GO" id="GO:0006355">
    <property type="term" value="P:regulation of DNA-templated transcription"/>
    <property type="evidence" value="ECO:0007669"/>
    <property type="project" value="InterPro"/>
</dbReference>
<evidence type="ECO:0000256" key="11">
    <source>
        <dbReference type="ARBA" id="ARBA00023170"/>
    </source>
</evidence>
<evidence type="ECO:0000256" key="9">
    <source>
        <dbReference type="ARBA" id="ARBA00022840"/>
    </source>
</evidence>
<keyword evidence="5" id="KW-0716">Sensory transduction</keyword>
<keyword evidence="11" id="KW-0675">Receptor</keyword>
<dbReference type="SUPFAM" id="SSF55781">
    <property type="entry name" value="GAF domain-like"/>
    <property type="match status" value="2"/>
</dbReference>
<comment type="catalytic activity">
    <reaction evidence="1">
        <text>ATP + protein L-histidine = ADP + protein N-phospho-L-histidine.</text>
        <dbReference type="EC" id="2.7.13.3"/>
    </reaction>
</comment>
<evidence type="ECO:0000256" key="1">
    <source>
        <dbReference type="ARBA" id="ARBA00000085"/>
    </source>
</evidence>
<evidence type="ECO:0000256" key="12">
    <source>
        <dbReference type="PROSITE-ProRule" id="PRU00169"/>
    </source>
</evidence>
<dbReference type="InterPro" id="IPR013515">
    <property type="entry name" value="Phytochrome_cen-reg"/>
</dbReference>
<evidence type="ECO:0000256" key="4">
    <source>
        <dbReference type="ARBA" id="ARBA00022553"/>
    </source>
</evidence>
<dbReference type="RefSeq" id="WP_151002575.1">
    <property type="nucleotide sequence ID" value="NZ_BPQY01000494.1"/>
</dbReference>
<evidence type="ECO:0000313" key="16">
    <source>
        <dbReference type="EMBL" id="KAB1076649.1"/>
    </source>
</evidence>
<evidence type="ECO:0000256" key="13">
    <source>
        <dbReference type="SAM" id="MobiDB-lite"/>
    </source>
</evidence>
<dbReference type="Gene3D" id="3.30.450.270">
    <property type="match status" value="1"/>
</dbReference>
<keyword evidence="8" id="KW-0418">Kinase</keyword>
<dbReference type="GO" id="GO:0009584">
    <property type="term" value="P:detection of visible light"/>
    <property type="evidence" value="ECO:0007669"/>
    <property type="project" value="InterPro"/>
</dbReference>
<keyword evidence="3" id="KW-0600">Photoreceptor protein</keyword>
<dbReference type="SMART" id="SM00065">
    <property type="entry name" value="GAF"/>
    <property type="match status" value="1"/>
</dbReference>
<evidence type="ECO:0000256" key="7">
    <source>
        <dbReference type="ARBA" id="ARBA00022741"/>
    </source>
</evidence>
<dbReference type="InterPro" id="IPR003018">
    <property type="entry name" value="GAF"/>
</dbReference>
<dbReference type="PANTHER" id="PTHR41523">
    <property type="entry name" value="TWO-COMPONENT SYSTEM SENSOR PROTEIN"/>
    <property type="match status" value="1"/>
</dbReference>
<protein>
    <recommendedName>
        <fullName evidence="2">histidine kinase</fullName>
        <ecNumber evidence="2">2.7.13.3</ecNumber>
    </recommendedName>
</protein>
<evidence type="ECO:0000256" key="6">
    <source>
        <dbReference type="ARBA" id="ARBA00022679"/>
    </source>
</evidence>
<dbReference type="SMART" id="SM00448">
    <property type="entry name" value="REC"/>
    <property type="match status" value="1"/>
</dbReference>
<proteinExistence type="predicted"/>
<accession>A0A6L3SSW1</accession>
<dbReference type="AlphaFoldDB" id="A0A6L3SSW1"/>
<dbReference type="OrthoDB" id="9760752at2"/>
<keyword evidence="6" id="KW-0808">Transferase</keyword>
<dbReference type="SMART" id="SM00911">
    <property type="entry name" value="HWE_HK"/>
    <property type="match status" value="1"/>
</dbReference>
<keyword evidence="10" id="KW-0157">Chromophore</keyword>
<keyword evidence="9" id="KW-0067">ATP-binding</keyword>
<dbReference type="PROSITE" id="PS50110">
    <property type="entry name" value="RESPONSE_REGULATORY"/>
    <property type="match status" value="1"/>
</dbReference>
<dbReference type="EMBL" id="VZZK01000028">
    <property type="protein sequence ID" value="KAB1076649.1"/>
    <property type="molecule type" value="Genomic_DNA"/>
</dbReference>
<dbReference type="Pfam" id="PF07536">
    <property type="entry name" value="HWE_HK"/>
    <property type="match status" value="1"/>
</dbReference>
<dbReference type="Gene3D" id="3.40.50.2300">
    <property type="match status" value="1"/>
</dbReference>
<dbReference type="InterPro" id="IPR011006">
    <property type="entry name" value="CheY-like_superfamily"/>
</dbReference>
<dbReference type="Gene3D" id="3.30.450.20">
    <property type="entry name" value="PAS domain"/>
    <property type="match status" value="1"/>
</dbReference>
<evidence type="ECO:0000256" key="5">
    <source>
        <dbReference type="ARBA" id="ARBA00022606"/>
    </source>
</evidence>
<dbReference type="PROSITE" id="PS50046">
    <property type="entry name" value="PHYTOCHROME_2"/>
    <property type="match status" value="1"/>
</dbReference>
<dbReference type="InterPro" id="IPR011102">
    <property type="entry name" value="Sig_transdc_His_kinase_HWE"/>
</dbReference>
<dbReference type="GO" id="GO:0000160">
    <property type="term" value="P:phosphorelay signal transduction system"/>
    <property type="evidence" value="ECO:0007669"/>
    <property type="project" value="InterPro"/>
</dbReference>
<comment type="caution">
    <text evidence="16">The sequence shown here is derived from an EMBL/GenBank/DDBJ whole genome shotgun (WGS) entry which is preliminary data.</text>
</comment>
<evidence type="ECO:0000256" key="2">
    <source>
        <dbReference type="ARBA" id="ARBA00012438"/>
    </source>
</evidence>
<keyword evidence="4 12" id="KW-0597">Phosphoprotein</keyword>
<dbReference type="InterPro" id="IPR029016">
    <property type="entry name" value="GAF-like_dom_sf"/>
</dbReference>
<dbReference type="InterPro" id="IPR016132">
    <property type="entry name" value="Phyto_chromo_attachment"/>
</dbReference>
<dbReference type="InterPro" id="IPR035965">
    <property type="entry name" value="PAS-like_dom_sf"/>
</dbReference>
<dbReference type="PRINTS" id="PR01033">
    <property type="entry name" value="PHYTOCHROME"/>
</dbReference>
<dbReference type="GO" id="GO:0005524">
    <property type="term" value="F:ATP binding"/>
    <property type="evidence" value="ECO:0007669"/>
    <property type="project" value="UniProtKB-KW"/>
</dbReference>
<dbReference type="Gene3D" id="3.30.450.40">
    <property type="match status" value="1"/>
</dbReference>
<dbReference type="InterPro" id="IPR001294">
    <property type="entry name" value="Phytochrome"/>
</dbReference>
<feature type="domain" description="Phytochrome chromophore attachment site" evidence="14">
    <location>
        <begin position="167"/>
        <end position="326"/>
    </location>
</feature>
<evidence type="ECO:0000256" key="3">
    <source>
        <dbReference type="ARBA" id="ARBA00022543"/>
    </source>
</evidence>
<gene>
    <name evidence="16" type="ORF">F6X53_22390</name>
</gene>
<dbReference type="Pfam" id="PF01590">
    <property type="entry name" value="GAF"/>
    <property type="match status" value="1"/>
</dbReference>
<dbReference type="GO" id="GO:0004673">
    <property type="term" value="F:protein histidine kinase activity"/>
    <property type="evidence" value="ECO:0007669"/>
    <property type="project" value="UniProtKB-EC"/>
</dbReference>
<dbReference type="InterPro" id="IPR043150">
    <property type="entry name" value="Phytochrome_PHY_sf"/>
</dbReference>
<dbReference type="SUPFAM" id="SSF55785">
    <property type="entry name" value="PYP-like sensor domain (PAS domain)"/>
    <property type="match status" value="1"/>
</dbReference>
<reference evidence="16 17" key="1">
    <citation type="submission" date="2019-09" db="EMBL/GenBank/DDBJ databases">
        <title>YIM 48816 draft genome.</title>
        <authorList>
            <person name="Jiang L."/>
        </authorList>
    </citation>
    <scope>NUCLEOTIDE SEQUENCE [LARGE SCALE GENOMIC DNA]</scope>
    <source>
        <strain evidence="16 17">YIM 48816</strain>
    </source>
</reference>
<dbReference type="Pfam" id="PF08446">
    <property type="entry name" value="PAS_2"/>
    <property type="match status" value="1"/>
</dbReference>
<feature type="domain" description="Response regulatory" evidence="15">
    <location>
        <begin position="761"/>
        <end position="875"/>
    </location>
</feature>
<dbReference type="InterPro" id="IPR013654">
    <property type="entry name" value="PAS_2"/>
</dbReference>
<dbReference type="InterPro" id="IPR001789">
    <property type="entry name" value="Sig_transdc_resp-reg_receiver"/>
</dbReference>